<dbReference type="SUPFAM" id="SSF54236">
    <property type="entry name" value="Ubiquitin-like"/>
    <property type="match status" value="1"/>
</dbReference>
<evidence type="ECO:0000313" key="1">
    <source>
        <dbReference type="EMBL" id="CDW87988.1"/>
    </source>
</evidence>
<reference evidence="1 2" key="1">
    <citation type="submission" date="2014-06" db="EMBL/GenBank/DDBJ databases">
        <authorList>
            <person name="Swart Estienne"/>
        </authorList>
    </citation>
    <scope>NUCLEOTIDE SEQUENCE [LARGE SCALE GENOMIC DNA]</scope>
    <source>
        <strain evidence="1 2">130c</strain>
    </source>
</reference>
<dbReference type="InParanoid" id="A0A078B3B0"/>
<protein>
    <recommendedName>
        <fullName evidence="3">Autophagy-related protein</fullName>
    </recommendedName>
</protein>
<sequence length="154" mass="18336">MKQVQTFSLNQSLNMTQNRPGQLPPLYQSQESTEIFQIDKFISEGVDHYRNLFSFMIESINQQVIDNQKIIGKFFYRFHVSDDLTIGELSEIIKFKINSKIREEEEKLSQKERIIFFNNRLSCSETLELKEVYDKMRESDGWLYMDFLIEVING</sequence>
<evidence type="ECO:0000313" key="2">
    <source>
        <dbReference type="Proteomes" id="UP000039865"/>
    </source>
</evidence>
<gene>
    <name evidence="1" type="primary">Contig2600.g2796</name>
    <name evidence="1" type="ORF">STYLEM_17103</name>
</gene>
<dbReference type="InterPro" id="IPR029071">
    <property type="entry name" value="Ubiquitin-like_domsf"/>
</dbReference>
<evidence type="ECO:0008006" key="3">
    <source>
        <dbReference type="Google" id="ProtNLM"/>
    </source>
</evidence>
<organism evidence="1 2">
    <name type="scientific">Stylonychia lemnae</name>
    <name type="common">Ciliate</name>
    <dbReference type="NCBI Taxonomy" id="5949"/>
    <lineage>
        <taxon>Eukaryota</taxon>
        <taxon>Sar</taxon>
        <taxon>Alveolata</taxon>
        <taxon>Ciliophora</taxon>
        <taxon>Intramacronucleata</taxon>
        <taxon>Spirotrichea</taxon>
        <taxon>Stichotrichia</taxon>
        <taxon>Sporadotrichida</taxon>
        <taxon>Oxytrichidae</taxon>
        <taxon>Stylonychinae</taxon>
        <taxon>Stylonychia</taxon>
    </lineage>
</organism>
<dbReference type="EMBL" id="CCKQ01016111">
    <property type="protein sequence ID" value="CDW87988.1"/>
    <property type="molecule type" value="Genomic_DNA"/>
</dbReference>
<dbReference type="OrthoDB" id="6738456at2759"/>
<dbReference type="Gene3D" id="3.10.20.90">
    <property type="entry name" value="Phosphatidylinositol 3-kinase Catalytic Subunit, Chain A, domain 1"/>
    <property type="match status" value="1"/>
</dbReference>
<proteinExistence type="predicted"/>
<keyword evidence="2" id="KW-1185">Reference proteome</keyword>
<dbReference type="Proteomes" id="UP000039865">
    <property type="component" value="Unassembled WGS sequence"/>
</dbReference>
<dbReference type="AlphaFoldDB" id="A0A078B3B0"/>
<accession>A0A078B3B0</accession>
<name>A0A078B3B0_STYLE</name>